<dbReference type="CDD" id="cd04730">
    <property type="entry name" value="NPD_like"/>
    <property type="match status" value="1"/>
</dbReference>
<reference evidence="5" key="1">
    <citation type="submission" date="2016-03" db="EMBL/GenBank/DDBJ databases">
        <authorList>
            <person name="Guldener U."/>
        </authorList>
    </citation>
    <scope>NUCLEOTIDE SEQUENCE [LARGE SCALE GENOMIC DNA]</scope>
    <source>
        <strain evidence="5">04CH-RAC-A.6.1</strain>
    </source>
</reference>
<keyword evidence="3" id="KW-0560">Oxidoreductase</keyword>
<dbReference type="InterPro" id="IPR004136">
    <property type="entry name" value="NMO"/>
</dbReference>
<dbReference type="SUPFAM" id="SSF51412">
    <property type="entry name" value="Inosine monophosphate dehydrogenase (IMPDH)"/>
    <property type="match status" value="1"/>
</dbReference>
<keyword evidence="2" id="KW-0288">FMN</keyword>
<dbReference type="GO" id="GO:0051213">
    <property type="term" value="F:dioxygenase activity"/>
    <property type="evidence" value="ECO:0007669"/>
    <property type="project" value="UniProtKB-KW"/>
</dbReference>
<dbReference type="AlphaFoldDB" id="A0A1E1JV52"/>
<protein>
    <submittedName>
        <fullName evidence="4">Related to FMN-dependent 2-nitropropane dioxygenase</fullName>
    </submittedName>
</protein>
<dbReference type="Proteomes" id="UP000178912">
    <property type="component" value="Unassembled WGS sequence"/>
</dbReference>
<evidence type="ECO:0000313" key="4">
    <source>
        <dbReference type="EMBL" id="CZS89767.1"/>
    </source>
</evidence>
<evidence type="ECO:0000313" key="5">
    <source>
        <dbReference type="Proteomes" id="UP000178912"/>
    </source>
</evidence>
<dbReference type="OrthoDB" id="2349068at2759"/>
<evidence type="ECO:0000256" key="2">
    <source>
        <dbReference type="ARBA" id="ARBA00022643"/>
    </source>
</evidence>
<dbReference type="GO" id="GO:0018580">
    <property type="term" value="F:nitronate monooxygenase activity"/>
    <property type="evidence" value="ECO:0007669"/>
    <property type="project" value="InterPro"/>
</dbReference>
<gene>
    <name evidence="4" type="ORF">RAG0_01036</name>
</gene>
<accession>A0A1E1JV52</accession>
<organism evidence="4 5">
    <name type="scientific">Rhynchosporium agropyri</name>
    <dbReference type="NCBI Taxonomy" id="914238"/>
    <lineage>
        <taxon>Eukaryota</taxon>
        <taxon>Fungi</taxon>
        <taxon>Dikarya</taxon>
        <taxon>Ascomycota</taxon>
        <taxon>Pezizomycotina</taxon>
        <taxon>Leotiomycetes</taxon>
        <taxon>Helotiales</taxon>
        <taxon>Ploettnerulaceae</taxon>
        <taxon>Rhynchosporium</taxon>
    </lineage>
</organism>
<name>A0A1E1JV52_9HELO</name>
<dbReference type="Gene3D" id="3.20.20.70">
    <property type="entry name" value="Aldolase class I"/>
    <property type="match status" value="1"/>
</dbReference>
<dbReference type="Pfam" id="PF03060">
    <property type="entry name" value="NMO"/>
    <property type="match status" value="1"/>
</dbReference>
<keyword evidence="4" id="KW-0223">Dioxygenase</keyword>
<dbReference type="EMBL" id="FJUX01000003">
    <property type="protein sequence ID" value="CZS89767.1"/>
    <property type="molecule type" value="Genomic_DNA"/>
</dbReference>
<dbReference type="InterPro" id="IPR013785">
    <property type="entry name" value="Aldolase_TIM"/>
</dbReference>
<evidence type="ECO:0000256" key="3">
    <source>
        <dbReference type="ARBA" id="ARBA00023002"/>
    </source>
</evidence>
<sequence length="355" mass="36991">MASPRTETLKDHYPWTQAPLVSCAPMRLIATCPLASAVSRSGGLGFLGAGTDVSTLSDLLKEATTSFKESPLANTPDGVLPLGVGFICWGADLSRTLSAIEAAPLKPVAAWLFAPQDPKELVSWSEGIRKSSNGKTKIWIQVGTVASAIDVAKSCKPDVLVIQGADAGGHGLAQSSSIISLLPECADSLACEGFEGIPLIATGGIMDGRGVAAALMLGASGVCMGTRFLASPEAVISEGYRKAVVDASDGGVTTARTTVYDKARGTHGWPGIYNGRAVLNQSYWDSQKGMTEEENAKLYEEAAKKGDQGWGETGRMTTYAGTGVGLVKKVMPAGEIVKEVLRDSAQRLSKSGPKN</sequence>
<dbReference type="PANTHER" id="PTHR32332">
    <property type="entry name" value="2-NITROPROPANE DIOXYGENASE"/>
    <property type="match status" value="1"/>
</dbReference>
<proteinExistence type="predicted"/>
<evidence type="ECO:0000256" key="1">
    <source>
        <dbReference type="ARBA" id="ARBA00022630"/>
    </source>
</evidence>
<dbReference type="PANTHER" id="PTHR32332:SF34">
    <property type="entry name" value="2-NITROPROPANE DIOXYGENASE FAMILY, PUTATIVE-RELATED"/>
    <property type="match status" value="1"/>
</dbReference>
<keyword evidence="5" id="KW-1185">Reference proteome</keyword>
<keyword evidence="1" id="KW-0285">Flavoprotein</keyword>